<evidence type="ECO:0000313" key="6">
    <source>
        <dbReference type="RefSeq" id="XP_010794054.1"/>
    </source>
</evidence>
<gene>
    <name evidence="6" type="primary">LOC104966569</name>
</gene>
<evidence type="ECO:0000313" key="5">
    <source>
        <dbReference type="Proteomes" id="UP000504611"/>
    </source>
</evidence>
<sequence>MAQCKRPIGVHLYPTNNCCNAPPPNHVSLGVSPHSWATGDWGACSRSCGGGQQTRALRCLRKVTYQREEGVVHSLCPVISPAQVQPCHTQACPPEWSTGSWSQCSKTCGRGLRKRTVFCRSTDPGAKAVVVPDSMCRQHHRPKPQETCVLRRCPKNERLQWLPTQWGECSRSCGSGTQKRELRCGERDSQGGYVEFPIRRCRNMAKPLVDLQQGCNRGPCPEVPRVIAGRSGPVVLGWYSSPWQQCSVSCGGGVQTRSIQCLRQGRPAAGCLPHQRPVTSRACNTHFCPAALPATAQRPSRVAAAGPALKGKCL</sequence>
<dbReference type="PANTHER" id="PTHR13723:SF167">
    <property type="entry name" value="A DISINTEGRIN AND METALLOPROTEINASE WITH THROMBOSPONDIN MOTIFS 18"/>
    <property type="match status" value="1"/>
</dbReference>
<keyword evidence="2" id="KW-0964">Secreted</keyword>
<organism evidence="5 6">
    <name type="scientific">Notothenia coriiceps</name>
    <name type="common">black rockcod</name>
    <dbReference type="NCBI Taxonomy" id="8208"/>
    <lineage>
        <taxon>Eukaryota</taxon>
        <taxon>Metazoa</taxon>
        <taxon>Chordata</taxon>
        <taxon>Craniata</taxon>
        <taxon>Vertebrata</taxon>
        <taxon>Euteleostomi</taxon>
        <taxon>Actinopterygii</taxon>
        <taxon>Neopterygii</taxon>
        <taxon>Teleostei</taxon>
        <taxon>Neoteleostei</taxon>
        <taxon>Acanthomorphata</taxon>
        <taxon>Eupercaria</taxon>
        <taxon>Perciformes</taxon>
        <taxon>Notothenioidei</taxon>
        <taxon>Nototheniidae</taxon>
        <taxon>Notothenia</taxon>
    </lineage>
</organism>
<dbReference type="InterPro" id="IPR050439">
    <property type="entry name" value="ADAMTS_ADAMTS-like"/>
</dbReference>
<dbReference type="InterPro" id="IPR036383">
    <property type="entry name" value="TSP1_rpt_sf"/>
</dbReference>
<evidence type="ECO:0000256" key="1">
    <source>
        <dbReference type="ARBA" id="ARBA00004613"/>
    </source>
</evidence>
<comment type="subcellular location">
    <subcellularLocation>
        <location evidence="1">Secreted</location>
    </subcellularLocation>
</comment>
<keyword evidence="4" id="KW-0677">Repeat</keyword>
<dbReference type="Proteomes" id="UP000504611">
    <property type="component" value="Unplaced"/>
</dbReference>
<dbReference type="RefSeq" id="XP_010794054.1">
    <property type="nucleotide sequence ID" value="XM_010795752.1"/>
</dbReference>
<accession>A0A6I9PST2</accession>
<dbReference type="GeneID" id="104966569"/>
<dbReference type="KEGG" id="ncc:104966569"/>
<reference evidence="6" key="1">
    <citation type="submission" date="2025-08" db="UniProtKB">
        <authorList>
            <consortium name="RefSeq"/>
        </authorList>
    </citation>
    <scope>IDENTIFICATION</scope>
    <source>
        <tissue evidence="6">Muscle</tissue>
    </source>
</reference>
<dbReference type="Gene3D" id="2.20.100.10">
    <property type="entry name" value="Thrombospondin type-1 (TSP1) repeat"/>
    <property type="match status" value="4"/>
</dbReference>
<protein>
    <submittedName>
        <fullName evidence="6">A disintegrin and metalloproteinase with thrombospondin motifs 18-like</fullName>
    </submittedName>
</protein>
<name>A0A6I9PST2_9TELE</name>
<dbReference type="InterPro" id="IPR000884">
    <property type="entry name" value="TSP1_rpt"/>
</dbReference>
<dbReference type="GO" id="GO:0005576">
    <property type="term" value="C:extracellular region"/>
    <property type="evidence" value="ECO:0007669"/>
    <property type="project" value="UniProtKB-SubCell"/>
</dbReference>
<dbReference type="PANTHER" id="PTHR13723">
    <property type="entry name" value="ADAMTS A DISINTEGRIN AND METALLOPROTEASE WITH THROMBOSPONDIN MOTIFS PROTEASE"/>
    <property type="match status" value="1"/>
</dbReference>
<dbReference type="SUPFAM" id="SSF82895">
    <property type="entry name" value="TSP-1 type 1 repeat"/>
    <property type="match status" value="4"/>
</dbReference>
<dbReference type="SMART" id="SM00209">
    <property type="entry name" value="TSP1"/>
    <property type="match status" value="4"/>
</dbReference>
<dbReference type="PROSITE" id="PS50092">
    <property type="entry name" value="TSP1"/>
    <property type="match status" value="4"/>
</dbReference>
<evidence type="ECO:0000256" key="3">
    <source>
        <dbReference type="ARBA" id="ARBA00022729"/>
    </source>
</evidence>
<evidence type="ECO:0000256" key="4">
    <source>
        <dbReference type="ARBA" id="ARBA00022737"/>
    </source>
</evidence>
<dbReference type="AlphaFoldDB" id="A0A6I9PST2"/>
<dbReference type="Pfam" id="PF19030">
    <property type="entry name" value="TSP1_ADAMTS"/>
    <property type="match status" value="4"/>
</dbReference>
<keyword evidence="5" id="KW-1185">Reference proteome</keyword>
<proteinExistence type="predicted"/>
<evidence type="ECO:0000256" key="2">
    <source>
        <dbReference type="ARBA" id="ARBA00022525"/>
    </source>
</evidence>
<dbReference type="OrthoDB" id="10035764at2759"/>
<keyword evidence="3" id="KW-0732">Signal</keyword>
<dbReference type="FunFam" id="2.20.100.10:FF:000005">
    <property type="entry name" value="ADAM metallopeptidase with thrombospondin type 1 motif 9"/>
    <property type="match status" value="2"/>
</dbReference>